<evidence type="ECO:0000313" key="3">
    <source>
        <dbReference type="Proteomes" id="UP000789759"/>
    </source>
</evidence>
<feature type="non-terminal residue" evidence="2">
    <location>
        <position position="1"/>
    </location>
</feature>
<dbReference type="EMBL" id="CAJVQA010075759">
    <property type="protein sequence ID" value="CAG8835337.1"/>
    <property type="molecule type" value="Genomic_DNA"/>
</dbReference>
<feature type="non-terminal residue" evidence="2">
    <location>
        <position position="96"/>
    </location>
</feature>
<reference evidence="2" key="1">
    <citation type="submission" date="2021-06" db="EMBL/GenBank/DDBJ databases">
        <authorList>
            <person name="Kallberg Y."/>
            <person name="Tangrot J."/>
            <person name="Rosling A."/>
        </authorList>
    </citation>
    <scope>NUCLEOTIDE SEQUENCE</scope>
    <source>
        <strain evidence="2">FL966</strain>
    </source>
</reference>
<accession>A0A9N9PLI6</accession>
<keyword evidence="3" id="KW-1185">Reference proteome</keyword>
<dbReference type="AlphaFoldDB" id="A0A9N9PLI6"/>
<gene>
    <name evidence="2" type="ORF">CPELLU_LOCUS21226</name>
</gene>
<comment type="caution">
    <text evidence="2">The sequence shown here is derived from an EMBL/GenBank/DDBJ whole genome shotgun (WGS) entry which is preliminary data.</text>
</comment>
<evidence type="ECO:0000313" key="2">
    <source>
        <dbReference type="EMBL" id="CAG8835337.1"/>
    </source>
</evidence>
<feature type="region of interest" description="Disordered" evidence="1">
    <location>
        <begin position="1"/>
        <end position="44"/>
    </location>
</feature>
<organism evidence="2 3">
    <name type="scientific">Cetraspora pellucida</name>
    <dbReference type="NCBI Taxonomy" id="1433469"/>
    <lineage>
        <taxon>Eukaryota</taxon>
        <taxon>Fungi</taxon>
        <taxon>Fungi incertae sedis</taxon>
        <taxon>Mucoromycota</taxon>
        <taxon>Glomeromycotina</taxon>
        <taxon>Glomeromycetes</taxon>
        <taxon>Diversisporales</taxon>
        <taxon>Gigasporaceae</taxon>
        <taxon>Cetraspora</taxon>
    </lineage>
</organism>
<evidence type="ECO:0000256" key="1">
    <source>
        <dbReference type="SAM" id="MobiDB-lite"/>
    </source>
</evidence>
<name>A0A9N9PLI6_9GLOM</name>
<proteinExistence type="predicted"/>
<protein>
    <submittedName>
        <fullName evidence="2">13108_t:CDS:1</fullName>
    </submittedName>
</protein>
<dbReference type="Proteomes" id="UP000789759">
    <property type="component" value="Unassembled WGS sequence"/>
</dbReference>
<sequence>DHSYTARLTSNAEIPSQRVDSPSLTEGESSGFSIDGRSTPSNSLNTFQTSNMTLYYNGIEVPPPGARIIPLELQMQNWKRNYGSKRRFSNFIITIS</sequence>
<dbReference type="OrthoDB" id="2406059at2759"/>